<keyword evidence="13 14" id="KW-0998">Cell outer membrane</keyword>
<evidence type="ECO:0000256" key="9">
    <source>
        <dbReference type="ARBA" id="ARBA00023065"/>
    </source>
</evidence>
<dbReference type="AlphaFoldDB" id="V8QNC6"/>
<dbReference type="Pfam" id="PF00593">
    <property type="entry name" value="TonB_dep_Rec_b-barrel"/>
    <property type="match status" value="1"/>
</dbReference>
<dbReference type="InterPro" id="IPR010105">
    <property type="entry name" value="TonB_sidphr_rcpt"/>
</dbReference>
<evidence type="ECO:0000256" key="14">
    <source>
        <dbReference type="PROSITE-ProRule" id="PRU01360"/>
    </source>
</evidence>
<evidence type="ECO:0000256" key="10">
    <source>
        <dbReference type="ARBA" id="ARBA00023077"/>
    </source>
</evidence>
<keyword evidence="9" id="KW-0406">Ion transport</keyword>
<accession>V8QNC6</accession>
<dbReference type="GO" id="GO:0015344">
    <property type="term" value="F:siderophore uptake transmembrane transporter activity"/>
    <property type="evidence" value="ECO:0007669"/>
    <property type="project" value="TreeGrafter"/>
</dbReference>
<dbReference type="GO" id="GO:0015891">
    <property type="term" value="P:siderophore transport"/>
    <property type="evidence" value="ECO:0007669"/>
    <property type="project" value="InterPro"/>
</dbReference>
<name>V8QNC6_9BURK</name>
<evidence type="ECO:0000313" key="20">
    <source>
        <dbReference type="Proteomes" id="UP000018733"/>
    </source>
</evidence>
<dbReference type="GO" id="GO:0009279">
    <property type="term" value="C:cell outer membrane"/>
    <property type="evidence" value="ECO:0007669"/>
    <property type="project" value="UniProtKB-SubCell"/>
</dbReference>
<evidence type="ECO:0000256" key="1">
    <source>
        <dbReference type="ARBA" id="ARBA00004571"/>
    </source>
</evidence>
<keyword evidence="8" id="KW-0408">Iron</keyword>
<dbReference type="PROSITE" id="PS52016">
    <property type="entry name" value="TONB_DEPENDENT_REC_3"/>
    <property type="match status" value="1"/>
</dbReference>
<evidence type="ECO:0000256" key="12">
    <source>
        <dbReference type="ARBA" id="ARBA00023170"/>
    </source>
</evidence>
<dbReference type="SUPFAM" id="SSF56935">
    <property type="entry name" value="Porins"/>
    <property type="match status" value="1"/>
</dbReference>
<evidence type="ECO:0000259" key="18">
    <source>
        <dbReference type="Pfam" id="PF07715"/>
    </source>
</evidence>
<dbReference type="FunFam" id="2.170.130.10:FF:000010">
    <property type="entry name" value="Ferripyoverdine receptor"/>
    <property type="match status" value="1"/>
</dbReference>
<keyword evidence="11 14" id="KW-0472">Membrane</keyword>
<evidence type="ECO:0000256" key="6">
    <source>
        <dbReference type="ARBA" id="ARBA00022692"/>
    </source>
</evidence>
<evidence type="ECO:0000256" key="13">
    <source>
        <dbReference type="ARBA" id="ARBA00023237"/>
    </source>
</evidence>
<keyword evidence="10 15" id="KW-0798">TonB box</keyword>
<comment type="similarity">
    <text evidence="2 14 15">Belongs to the TonB-dependent receptor family.</text>
</comment>
<dbReference type="InterPro" id="IPR000531">
    <property type="entry name" value="Beta-barrel_TonB"/>
</dbReference>
<keyword evidence="7 16" id="KW-0732">Signal</keyword>
<comment type="caution">
    <text evidence="19">The sequence shown here is derived from an EMBL/GenBank/DDBJ whole genome shotgun (WGS) entry which is preliminary data.</text>
</comment>
<evidence type="ECO:0000259" key="17">
    <source>
        <dbReference type="Pfam" id="PF00593"/>
    </source>
</evidence>
<keyword evidence="6 14" id="KW-0812">Transmembrane</keyword>
<sequence length="728" mass="80380">MAALPTYCNTARLRFAPNLILVSVLGALAAPPVGVAQTVAQPGQTTSSVATLQPINAVSQNDATSEGTGQYAVPVVSSATRMPLSPRETPQTINVVTRTQMDDFRLDNATSLLSAVPGVFVQQVETDRNYYTIRGYDVTNFQVDGIGMPFSTEEQIGDLDMAFYDRVEVLKGANGLLSNTGNPSGTVNFIRKRPKREFSANANLSYSSFATRRLDVDISSPLNSSGSVRGRLIGAYQKGNSYLDRYGLEKKMFGVIVDADLGDRTTLTLGHTYQRNKSKSPMWGALSLYYTDGSAIDYDVSDSYAPDWAYWNTTDQSSFAELNHDWGGGWKTKGSLTYRKISQDAEQFLAYGVPDRETGLGLFSYPTKYDRYEKQWIADISTTGKYTLGGREHDVMFGINTNRSKNYMTSLETDLNIPLPSLFAWDRHFPRPDFDNATETFSDFTVRKTTAFAATRLNVADDFKVIAGLNYTRATSTGEHYGEPRDYKRNKISPYLGLIYDLNDNYSVYASYTGIFNPQSQVDIDGQILPAVEGKSYELGLKGESADGRLSGSLALFRAEQDNTAEYDTFKDGLSRYKAVDSRSSGFELALQGEILSGLQVSAGYTHFFSIKDEDGNAVREFVPKNAITVAASYAVPTVHGLKVGGAVRWQSETRRLQGQTAGGDDIYTKQKSYAVADLMASYEINKNVTVGVNVKNVFDKKYLTSTQWEQGFYAPSRSVGMNVQLKY</sequence>
<keyword evidence="20" id="KW-1185">Reference proteome</keyword>
<dbReference type="Gene3D" id="2.170.130.10">
    <property type="entry name" value="TonB-dependent receptor, plug domain"/>
    <property type="match status" value="1"/>
</dbReference>
<dbReference type="STRING" id="1424334.W822_11680"/>
<evidence type="ECO:0000256" key="11">
    <source>
        <dbReference type="ARBA" id="ARBA00023136"/>
    </source>
</evidence>
<dbReference type="PATRIC" id="fig|1424334.3.peg.2353"/>
<dbReference type="Pfam" id="PF07715">
    <property type="entry name" value="Plug"/>
    <property type="match status" value="1"/>
</dbReference>
<feature type="signal peptide" evidence="16">
    <location>
        <begin position="1"/>
        <end position="29"/>
    </location>
</feature>
<keyword evidence="4 14" id="KW-1134">Transmembrane beta strand</keyword>
<dbReference type="EMBL" id="AYXT01000010">
    <property type="protein sequence ID" value="ETF01476.1"/>
    <property type="molecule type" value="Genomic_DNA"/>
</dbReference>
<dbReference type="NCBIfam" id="TIGR01783">
    <property type="entry name" value="TonB-siderophor"/>
    <property type="match status" value="1"/>
</dbReference>
<dbReference type="InterPro" id="IPR037066">
    <property type="entry name" value="Plug_dom_sf"/>
</dbReference>
<protein>
    <submittedName>
        <fullName evidence="19">TonB-denpendent receptor</fullName>
    </submittedName>
</protein>
<evidence type="ECO:0000256" key="5">
    <source>
        <dbReference type="ARBA" id="ARBA00022496"/>
    </source>
</evidence>
<dbReference type="Proteomes" id="UP000018733">
    <property type="component" value="Unassembled WGS sequence"/>
</dbReference>
<proteinExistence type="inferred from homology"/>
<dbReference type="eggNOG" id="COG4773">
    <property type="taxonomic scope" value="Bacteria"/>
</dbReference>
<evidence type="ECO:0000256" key="8">
    <source>
        <dbReference type="ARBA" id="ARBA00023004"/>
    </source>
</evidence>
<gene>
    <name evidence="19" type="ORF">W822_11680</name>
</gene>
<dbReference type="Gene3D" id="2.40.170.20">
    <property type="entry name" value="TonB-dependent receptor, beta-barrel domain"/>
    <property type="match status" value="1"/>
</dbReference>
<comment type="subcellular location">
    <subcellularLocation>
        <location evidence="1 14">Cell outer membrane</location>
        <topology evidence="1 14">Multi-pass membrane protein</topology>
    </subcellularLocation>
</comment>
<dbReference type="InterPro" id="IPR039426">
    <property type="entry name" value="TonB-dep_rcpt-like"/>
</dbReference>
<dbReference type="CDD" id="cd01347">
    <property type="entry name" value="ligand_gated_channel"/>
    <property type="match status" value="1"/>
</dbReference>
<evidence type="ECO:0000256" key="4">
    <source>
        <dbReference type="ARBA" id="ARBA00022452"/>
    </source>
</evidence>
<keyword evidence="12 19" id="KW-0675">Receptor</keyword>
<evidence type="ECO:0000256" key="3">
    <source>
        <dbReference type="ARBA" id="ARBA00022448"/>
    </source>
</evidence>
<feature type="domain" description="TonB-dependent receptor-like beta-barrel" evidence="17">
    <location>
        <begin position="262"/>
        <end position="698"/>
    </location>
</feature>
<evidence type="ECO:0000256" key="2">
    <source>
        <dbReference type="ARBA" id="ARBA00009810"/>
    </source>
</evidence>
<dbReference type="PANTHER" id="PTHR32552:SF74">
    <property type="entry name" value="HYDROXAMATE SIDEROPHORE RECEPTOR FHUE"/>
    <property type="match status" value="1"/>
</dbReference>
<dbReference type="OrthoDB" id="8533686at2"/>
<dbReference type="InterPro" id="IPR012910">
    <property type="entry name" value="Plug_dom"/>
</dbReference>
<dbReference type="HOGENOM" id="CLU_008287_9_3_4"/>
<evidence type="ECO:0000256" key="15">
    <source>
        <dbReference type="RuleBase" id="RU003357"/>
    </source>
</evidence>
<dbReference type="InterPro" id="IPR036942">
    <property type="entry name" value="Beta-barrel_TonB_sf"/>
</dbReference>
<reference evidence="19 20" key="1">
    <citation type="journal article" date="2014" name="Genome Announc.">
        <title>Draft Genome Sequence of Advenella kashmirensis Strain W13003, a Polycyclic Aromatic Hydrocarbon-Degrading Bacterium.</title>
        <authorList>
            <person name="Wang X."/>
            <person name="Jin D."/>
            <person name="Zhou L."/>
            <person name="Wu L."/>
            <person name="An W."/>
            <person name="Zhao L."/>
        </authorList>
    </citation>
    <scope>NUCLEOTIDE SEQUENCE [LARGE SCALE GENOMIC DNA]</scope>
    <source>
        <strain evidence="19 20">W13003</strain>
    </source>
</reference>
<dbReference type="GO" id="GO:0038023">
    <property type="term" value="F:signaling receptor activity"/>
    <property type="evidence" value="ECO:0007669"/>
    <property type="project" value="InterPro"/>
</dbReference>
<keyword evidence="5" id="KW-0410">Iron transport</keyword>
<evidence type="ECO:0000256" key="16">
    <source>
        <dbReference type="SAM" id="SignalP"/>
    </source>
</evidence>
<evidence type="ECO:0000256" key="7">
    <source>
        <dbReference type="ARBA" id="ARBA00022729"/>
    </source>
</evidence>
<dbReference type="PANTHER" id="PTHR32552">
    <property type="entry name" value="FERRICHROME IRON RECEPTOR-RELATED"/>
    <property type="match status" value="1"/>
</dbReference>
<dbReference type="RefSeq" id="WP_024005302.1">
    <property type="nucleotide sequence ID" value="NZ_KI650980.1"/>
</dbReference>
<organism evidence="19 20">
    <name type="scientific">Advenella kashmirensis W13003</name>
    <dbReference type="NCBI Taxonomy" id="1424334"/>
    <lineage>
        <taxon>Bacteria</taxon>
        <taxon>Pseudomonadati</taxon>
        <taxon>Pseudomonadota</taxon>
        <taxon>Betaproteobacteria</taxon>
        <taxon>Burkholderiales</taxon>
        <taxon>Alcaligenaceae</taxon>
    </lineage>
</organism>
<keyword evidence="3 14" id="KW-0813">Transport</keyword>
<evidence type="ECO:0000313" key="19">
    <source>
        <dbReference type="EMBL" id="ETF01476.1"/>
    </source>
</evidence>
<feature type="chain" id="PRO_5004771582" evidence="16">
    <location>
        <begin position="30"/>
        <end position="728"/>
    </location>
</feature>
<feature type="domain" description="TonB-dependent receptor plug" evidence="18">
    <location>
        <begin position="86"/>
        <end position="186"/>
    </location>
</feature>